<feature type="transmembrane region" description="Helical" evidence="1">
    <location>
        <begin position="74"/>
        <end position="94"/>
    </location>
</feature>
<dbReference type="Proteomes" id="UP000260814">
    <property type="component" value="Unassembled WGS sequence"/>
</dbReference>
<keyword evidence="1" id="KW-1133">Transmembrane helix</keyword>
<comment type="caution">
    <text evidence="2">The sequence shown here is derived from an EMBL/GenBank/DDBJ whole genome shotgun (WGS) entry which is preliminary data.</text>
</comment>
<gene>
    <name evidence="2" type="ORF">DXB87_01290</name>
</gene>
<reference evidence="2 3" key="1">
    <citation type="submission" date="2018-08" db="EMBL/GenBank/DDBJ databases">
        <title>A genome reference for cultivated species of the human gut microbiota.</title>
        <authorList>
            <person name="Zou Y."/>
            <person name="Xue W."/>
            <person name="Luo G."/>
        </authorList>
    </citation>
    <scope>NUCLEOTIDE SEQUENCE [LARGE SCALE GENOMIC DNA]</scope>
    <source>
        <strain evidence="2 3">OM06-2</strain>
    </source>
</reference>
<keyword evidence="1" id="KW-0472">Membrane</keyword>
<feature type="transmembrane region" description="Helical" evidence="1">
    <location>
        <begin position="45"/>
        <end position="62"/>
    </location>
</feature>
<protein>
    <submittedName>
        <fullName evidence="2">Uncharacterized protein</fullName>
    </submittedName>
</protein>
<accession>A0A3E4ZF27</accession>
<proteinExistence type="predicted"/>
<feature type="transmembrane region" description="Helical" evidence="1">
    <location>
        <begin position="21"/>
        <end position="39"/>
    </location>
</feature>
<name>A0A3E4ZF27_9BACT</name>
<keyword evidence="1" id="KW-0812">Transmembrane</keyword>
<dbReference type="AlphaFoldDB" id="A0A3E4ZF27"/>
<sequence>MSKAKSLRQPRLNKKKNKKKPIKEIIYTIMYGIIFTIGLYADFTIATWLGGFAFGISSIFLLDRLLKNVSLFSSDLVIGVLAIVFISIFLSAMFKACNSSISDNEEIYQYHNKKTGEGQKEYGGSIEQQRDLEMIDEYSKTHPDF</sequence>
<evidence type="ECO:0000256" key="1">
    <source>
        <dbReference type="SAM" id="Phobius"/>
    </source>
</evidence>
<evidence type="ECO:0000313" key="3">
    <source>
        <dbReference type="Proteomes" id="UP000260814"/>
    </source>
</evidence>
<organism evidence="2 3">
    <name type="scientific">Phocaeicola plebeius</name>
    <dbReference type="NCBI Taxonomy" id="310297"/>
    <lineage>
        <taxon>Bacteria</taxon>
        <taxon>Pseudomonadati</taxon>
        <taxon>Bacteroidota</taxon>
        <taxon>Bacteroidia</taxon>
        <taxon>Bacteroidales</taxon>
        <taxon>Bacteroidaceae</taxon>
        <taxon>Phocaeicola</taxon>
    </lineage>
</organism>
<dbReference type="EMBL" id="QSTW01000001">
    <property type="protein sequence ID" value="RGM93648.1"/>
    <property type="molecule type" value="Genomic_DNA"/>
</dbReference>
<evidence type="ECO:0000313" key="2">
    <source>
        <dbReference type="EMBL" id="RGM93648.1"/>
    </source>
</evidence>